<dbReference type="InterPro" id="IPR019821">
    <property type="entry name" value="Kinesin_motor_CS"/>
</dbReference>
<feature type="binding site" evidence="13">
    <location>
        <begin position="159"/>
        <end position="166"/>
    </location>
    <ligand>
        <name>ATP</name>
        <dbReference type="ChEBI" id="CHEBI:30616"/>
    </ligand>
</feature>
<feature type="coiled-coil region" evidence="14">
    <location>
        <begin position="909"/>
        <end position="936"/>
    </location>
</feature>
<dbReference type="GO" id="GO:0005876">
    <property type="term" value="C:spindle microtubule"/>
    <property type="evidence" value="ECO:0007669"/>
    <property type="project" value="TreeGrafter"/>
</dbReference>
<feature type="region of interest" description="Disordered" evidence="15">
    <location>
        <begin position="1037"/>
        <end position="1065"/>
    </location>
</feature>
<protein>
    <submittedName>
        <fullName evidence="17">Kinesin 2</fullName>
    </submittedName>
</protein>
<sequence>MASRRPNAAANARQRPPSTLSAPSGSRPRSALGKSSASQQSDAPTVDDAPPPHVRSQIGSEPEHNIQVVVRCRRRSDREILEGSPIVVSSAGARSTEITVQTEPPTSSFGLVQLPPTRTYPFDTVFGPEADQSMVYQEVVAPMLEEVVGGYNCTIFAYGQTGTGKTHTMQGDLKPTALGLPSPAAGMIPRVLNKLFVQLNEKFHDYSVRVSYIELYNEELRDLLADDFQAPSVAAQPMGKGAHKEQQPTLQIYDDSSKKGVTIQGLKEVTVKDAADAVTLLLKGSERKQIASTKFNDHSSRSHTIFTLTVHTKEHGAIGDDLLKVGKLNLVDLAGAENIGRSGAKEQRAAEAGNINKSLLTLGRVITLLVEKSQHIPYRESKLTRLLQDSLGGKTKTCIIATVSPARCNIEETISTLDYAIRAKSIKNRPEINQRTTKNMLLKEYVAEMDRLKSDLLAAREKHGMFFAQETWDEMQAEQQAVLSDLADTKSQLAEVESQLRGANSELEASLALIAKREQELASTRESLRTTKLDLEANERRLDQTRNALEEEIIVRQAHQDTESRLDGVATGLKSAVQHGIRDIEGLFGKLDRKTVVFDSNAKLAIKSGSSLGERAHAMQSLLEEFIKTHGQTMDGLAVSAEQFRTKDIEALSGLASLVKEQLGVLKDAHKSLQATENTSSTATSGLQKTIHESSQAVIQAFDAWSAGMLKTNLSLLQEIKVAGKASCNVAEGALDGLSQLIEALASDAQKQAAHEARVAADVKAMTEAAAAEEIRRLKQQNALLLQMLEKEQVEAERSRNDLVRRVSTMLEDYTRQRDTSLRKAFSAMQDGTAVGEKQWARLASEQGSKLDAAVQNSQEAVANVQRRRQEGKRKREDATHAISSIAASFEQGLSSAHEATSSAVANHRADVQEQLNRAQAQYDDAFEQLDRTKRARLDTTAATFTAVQHTYKTTREVATTSAKRVSEEVNNVLNSTNTAQKEALTYQSSMSASVATVQQIGSTLESDTNRDEHTGSTPRKRSYSYVQTWELTADRDTLLQPRRQASGKNSSCSNATLVPESVTDEADDEIMLDNGSDDAVPPPLSKLYTTSLDNSAAPRPVTDASENHFIAPVKPLQAAKGSTLPPAVPLAERPANIAVTRGSRRR</sequence>
<evidence type="ECO:0000256" key="15">
    <source>
        <dbReference type="SAM" id="MobiDB-lite"/>
    </source>
</evidence>
<dbReference type="GO" id="GO:0051301">
    <property type="term" value="P:cell division"/>
    <property type="evidence" value="ECO:0007669"/>
    <property type="project" value="UniProtKB-KW"/>
</dbReference>
<comment type="similarity">
    <text evidence="12">Belongs to the TRAFAC class myosin-kinesin ATPase superfamily. Kinesin family. KIN-5/BimC subfamily.</text>
</comment>
<feature type="coiled-coil region" evidence="14">
    <location>
        <begin position="775"/>
        <end position="806"/>
    </location>
</feature>
<feature type="compositionally biased region" description="Polar residues" evidence="15">
    <location>
        <begin position="33"/>
        <end position="43"/>
    </location>
</feature>
<dbReference type="FunCoup" id="A0A165DFH2">
    <property type="interactions" value="697"/>
</dbReference>
<evidence type="ECO:0000256" key="11">
    <source>
        <dbReference type="ARBA" id="ARBA00023306"/>
    </source>
</evidence>
<evidence type="ECO:0000256" key="6">
    <source>
        <dbReference type="ARBA" id="ARBA00022776"/>
    </source>
</evidence>
<feature type="domain" description="Kinesin motor" evidence="16">
    <location>
        <begin position="65"/>
        <end position="426"/>
    </location>
</feature>
<keyword evidence="18" id="KW-1185">Reference proteome</keyword>
<dbReference type="PROSITE" id="PS00411">
    <property type="entry name" value="KINESIN_MOTOR_1"/>
    <property type="match status" value="1"/>
</dbReference>
<dbReference type="PANTHER" id="PTHR47970">
    <property type="entry name" value="KINESIN-LIKE PROTEIN KIF11"/>
    <property type="match status" value="1"/>
</dbReference>
<dbReference type="GO" id="GO:0008017">
    <property type="term" value="F:microtubule binding"/>
    <property type="evidence" value="ECO:0007669"/>
    <property type="project" value="InterPro"/>
</dbReference>
<feature type="region of interest" description="Disordered" evidence="15">
    <location>
        <begin position="1003"/>
        <end position="1023"/>
    </location>
</feature>
<evidence type="ECO:0000313" key="18">
    <source>
        <dbReference type="Proteomes" id="UP000077266"/>
    </source>
</evidence>
<dbReference type="InParanoid" id="A0A165DFH2"/>
<evidence type="ECO:0000256" key="4">
    <source>
        <dbReference type="ARBA" id="ARBA00022701"/>
    </source>
</evidence>
<dbReference type="STRING" id="1314781.A0A165DFH2"/>
<dbReference type="GO" id="GO:0005634">
    <property type="term" value="C:nucleus"/>
    <property type="evidence" value="ECO:0007669"/>
    <property type="project" value="TreeGrafter"/>
</dbReference>
<keyword evidence="6" id="KW-0498">Mitosis</keyword>
<accession>A0A165DFH2</accession>
<keyword evidence="4" id="KW-0493">Microtubule</keyword>
<dbReference type="GO" id="GO:0008574">
    <property type="term" value="F:plus-end-directed microtubule motor activity"/>
    <property type="evidence" value="ECO:0007669"/>
    <property type="project" value="TreeGrafter"/>
</dbReference>
<evidence type="ECO:0000256" key="13">
    <source>
        <dbReference type="PROSITE-ProRule" id="PRU00283"/>
    </source>
</evidence>
<dbReference type="GO" id="GO:0000073">
    <property type="term" value="P:initial mitotic spindle pole body separation"/>
    <property type="evidence" value="ECO:0007669"/>
    <property type="project" value="TreeGrafter"/>
</dbReference>
<dbReference type="Pfam" id="PF00225">
    <property type="entry name" value="Kinesin"/>
    <property type="match status" value="1"/>
</dbReference>
<evidence type="ECO:0000256" key="5">
    <source>
        <dbReference type="ARBA" id="ARBA00022741"/>
    </source>
</evidence>
<dbReference type="FunFam" id="3.40.850.10:FF:000051">
    <property type="entry name" value="Kinesin-like protein bimC"/>
    <property type="match status" value="1"/>
</dbReference>
<evidence type="ECO:0000256" key="10">
    <source>
        <dbReference type="ARBA" id="ARBA00023212"/>
    </source>
</evidence>
<proteinExistence type="inferred from homology"/>
<evidence type="ECO:0000256" key="8">
    <source>
        <dbReference type="ARBA" id="ARBA00023054"/>
    </source>
</evidence>
<dbReference type="InterPro" id="IPR027417">
    <property type="entry name" value="P-loop_NTPase"/>
</dbReference>
<keyword evidence="9 13" id="KW-0505">Motor protein</keyword>
<dbReference type="GO" id="GO:0007018">
    <property type="term" value="P:microtubule-based movement"/>
    <property type="evidence" value="ECO:0007669"/>
    <property type="project" value="InterPro"/>
</dbReference>
<evidence type="ECO:0000313" key="17">
    <source>
        <dbReference type="EMBL" id="KZV84431.1"/>
    </source>
</evidence>
<keyword evidence="5 13" id="KW-0547">Nucleotide-binding</keyword>
<dbReference type="OrthoDB" id="3176171at2759"/>
<evidence type="ECO:0000256" key="3">
    <source>
        <dbReference type="ARBA" id="ARBA00022618"/>
    </source>
</evidence>
<evidence type="ECO:0000259" key="16">
    <source>
        <dbReference type="PROSITE" id="PS50067"/>
    </source>
</evidence>
<dbReference type="Gene3D" id="3.40.850.10">
    <property type="entry name" value="Kinesin motor domain"/>
    <property type="match status" value="1"/>
</dbReference>
<dbReference type="Proteomes" id="UP000077266">
    <property type="component" value="Unassembled WGS sequence"/>
</dbReference>
<keyword evidence="11" id="KW-0131">Cell cycle</keyword>
<dbReference type="InterPro" id="IPR047241">
    <property type="entry name" value="KIF11-like_kin_motor_dom"/>
</dbReference>
<keyword evidence="3" id="KW-0132">Cell division</keyword>
<dbReference type="SMART" id="SM00129">
    <property type="entry name" value="KISc"/>
    <property type="match status" value="1"/>
</dbReference>
<dbReference type="SUPFAM" id="SSF52540">
    <property type="entry name" value="P-loop containing nucleoside triphosphate hydrolases"/>
    <property type="match status" value="1"/>
</dbReference>
<feature type="region of interest" description="Disordered" evidence="15">
    <location>
        <begin position="1"/>
        <end position="63"/>
    </location>
</feature>
<dbReference type="EMBL" id="KV426225">
    <property type="protein sequence ID" value="KZV84431.1"/>
    <property type="molecule type" value="Genomic_DNA"/>
</dbReference>
<feature type="coiled-coil region" evidence="14">
    <location>
        <begin position="486"/>
        <end position="552"/>
    </location>
</feature>
<dbReference type="InterPro" id="IPR047149">
    <property type="entry name" value="KIF11-like"/>
</dbReference>
<evidence type="ECO:0000256" key="2">
    <source>
        <dbReference type="ARBA" id="ARBA00022490"/>
    </source>
</evidence>
<keyword evidence="7 13" id="KW-0067">ATP-binding</keyword>
<feature type="compositionally biased region" description="Polar residues" evidence="15">
    <location>
        <begin position="1047"/>
        <end position="1057"/>
    </location>
</feature>
<evidence type="ECO:0000256" key="9">
    <source>
        <dbReference type="ARBA" id="ARBA00023175"/>
    </source>
</evidence>
<organism evidence="17 18">
    <name type="scientific">Exidia glandulosa HHB12029</name>
    <dbReference type="NCBI Taxonomy" id="1314781"/>
    <lineage>
        <taxon>Eukaryota</taxon>
        <taxon>Fungi</taxon>
        <taxon>Dikarya</taxon>
        <taxon>Basidiomycota</taxon>
        <taxon>Agaricomycotina</taxon>
        <taxon>Agaricomycetes</taxon>
        <taxon>Auriculariales</taxon>
        <taxon>Exidiaceae</taxon>
        <taxon>Exidia</taxon>
    </lineage>
</organism>
<dbReference type="PROSITE" id="PS50067">
    <property type="entry name" value="KINESIN_MOTOR_2"/>
    <property type="match status" value="1"/>
</dbReference>
<evidence type="ECO:0000256" key="7">
    <source>
        <dbReference type="ARBA" id="ARBA00022840"/>
    </source>
</evidence>
<dbReference type="InterPro" id="IPR036961">
    <property type="entry name" value="Kinesin_motor_dom_sf"/>
</dbReference>
<feature type="compositionally biased region" description="Low complexity" evidence="15">
    <location>
        <begin position="1"/>
        <end position="18"/>
    </location>
</feature>
<keyword evidence="10" id="KW-0206">Cytoskeleton</keyword>
<dbReference type="PRINTS" id="PR00380">
    <property type="entry name" value="KINESINHEAVY"/>
</dbReference>
<dbReference type="PANTHER" id="PTHR47970:SF12">
    <property type="entry name" value="KINESIN FAMILY MEMBER 11"/>
    <property type="match status" value="1"/>
</dbReference>
<keyword evidence="8 14" id="KW-0175">Coiled coil</keyword>
<name>A0A165DFH2_EXIGL</name>
<evidence type="ECO:0000256" key="1">
    <source>
        <dbReference type="ARBA" id="ARBA00004245"/>
    </source>
</evidence>
<keyword evidence="2" id="KW-0963">Cytoplasm</keyword>
<reference evidence="17 18" key="1">
    <citation type="journal article" date="2016" name="Mol. Biol. Evol.">
        <title>Comparative Genomics of Early-Diverging Mushroom-Forming Fungi Provides Insights into the Origins of Lignocellulose Decay Capabilities.</title>
        <authorList>
            <person name="Nagy L.G."/>
            <person name="Riley R."/>
            <person name="Tritt A."/>
            <person name="Adam C."/>
            <person name="Daum C."/>
            <person name="Floudas D."/>
            <person name="Sun H."/>
            <person name="Yadav J.S."/>
            <person name="Pangilinan J."/>
            <person name="Larsson K.H."/>
            <person name="Matsuura K."/>
            <person name="Barry K."/>
            <person name="Labutti K."/>
            <person name="Kuo R."/>
            <person name="Ohm R.A."/>
            <person name="Bhattacharya S.S."/>
            <person name="Shirouzu T."/>
            <person name="Yoshinaga Y."/>
            <person name="Martin F.M."/>
            <person name="Grigoriev I.V."/>
            <person name="Hibbett D.S."/>
        </authorList>
    </citation>
    <scope>NUCLEOTIDE SEQUENCE [LARGE SCALE GENOMIC DNA]</scope>
    <source>
        <strain evidence="17 18">HHB12029</strain>
    </source>
</reference>
<comment type="subcellular location">
    <subcellularLocation>
        <location evidence="1">Cytoplasm</location>
        <location evidence="1">Cytoskeleton</location>
    </subcellularLocation>
</comment>
<dbReference type="AlphaFoldDB" id="A0A165DFH2"/>
<dbReference type="GO" id="GO:0072686">
    <property type="term" value="C:mitotic spindle"/>
    <property type="evidence" value="ECO:0007669"/>
    <property type="project" value="TreeGrafter"/>
</dbReference>
<dbReference type="InterPro" id="IPR001752">
    <property type="entry name" value="Kinesin_motor_dom"/>
</dbReference>
<dbReference type="CDD" id="cd01364">
    <property type="entry name" value="KISc_BimC_Eg5"/>
    <property type="match status" value="1"/>
</dbReference>
<evidence type="ECO:0000256" key="14">
    <source>
        <dbReference type="SAM" id="Coils"/>
    </source>
</evidence>
<dbReference type="GO" id="GO:0005524">
    <property type="term" value="F:ATP binding"/>
    <property type="evidence" value="ECO:0007669"/>
    <property type="project" value="UniProtKB-UniRule"/>
</dbReference>
<evidence type="ECO:0000256" key="12">
    <source>
        <dbReference type="ARBA" id="ARBA00034704"/>
    </source>
</evidence>
<gene>
    <name evidence="17" type="ORF">EXIGLDRAFT_842201</name>
</gene>